<dbReference type="PANTHER" id="PTHR33542">
    <property type="entry name" value="SIROHYDROCHLORIN FERROCHELATASE, CHLOROPLASTIC"/>
    <property type="match status" value="1"/>
</dbReference>
<evidence type="ECO:0000256" key="1">
    <source>
        <dbReference type="PIRSR" id="PIRSR033579-1"/>
    </source>
</evidence>
<dbReference type="Gene3D" id="3.40.50.1400">
    <property type="match status" value="2"/>
</dbReference>
<feature type="binding site" evidence="2">
    <location>
        <position position="185"/>
    </location>
    <ligand>
        <name>Co(2+)</name>
        <dbReference type="ChEBI" id="CHEBI:48828"/>
    </ligand>
</feature>
<feature type="binding site" evidence="2">
    <location>
        <position position="247"/>
    </location>
    <ligand>
        <name>Co(2+)</name>
        <dbReference type="ChEBI" id="CHEBI:48828"/>
    </ligand>
</feature>
<sequence length="303" mass="33939">MKIKKCLALLLSLMLLGGALVGCTSAGAAENDEKEVKKDSNKKAVLVVSFGTSYADTRKVTIEACENKIDKAFPDYEMRRAFTSNIIIKKLKERDNIEVDTPKEALTKLKEEGFSEVVVQPLHIMNGAEYDDLAADVNNFKNDFDKLVMGNPLLTSVEDYKNLVEALKDQMPELKDNEAVVFMGHGTHHYANATYACLDYVLEDMGIRAYVGTVEGYPEIDNVIKKLKRNNIEKVTLMPLMLVAGDHANNDMAGDEEDSWKSILKKEGFVVETYLHGLGENEKVQDMYVEHAKEAMNTEKTEK</sequence>
<proteinExistence type="predicted"/>
<organism evidence="4 5">
    <name type="scientific">Tepidibacter formicigenes DSM 15518</name>
    <dbReference type="NCBI Taxonomy" id="1123349"/>
    <lineage>
        <taxon>Bacteria</taxon>
        <taxon>Bacillati</taxon>
        <taxon>Bacillota</taxon>
        <taxon>Clostridia</taxon>
        <taxon>Peptostreptococcales</taxon>
        <taxon>Peptostreptococcaceae</taxon>
        <taxon>Tepidibacter</taxon>
    </lineage>
</organism>
<dbReference type="PIRSF" id="PIRSF033579">
    <property type="entry name" value="Anaer_Co_chel"/>
    <property type="match status" value="1"/>
</dbReference>
<dbReference type="GO" id="GO:0046872">
    <property type="term" value="F:metal ion binding"/>
    <property type="evidence" value="ECO:0007669"/>
    <property type="project" value="UniProtKB-KW"/>
</dbReference>
<dbReference type="GO" id="GO:0016852">
    <property type="term" value="F:sirohydrochlorin cobaltochelatase activity"/>
    <property type="evidence" value="ECO:0007669"/>
    <property type="project" value="InterPro"/>
</dbReference>
<dbReference type="Pfam" id="PF06180">
    <property type="entry name" value="CbiK"/>
    <property type="match status" value="1"/>
</dbReference>
<dbReference type="InterPro" id="IPR010388">
    <property type="entry name" value="Anaerobic_Co-chelatase"/>
</dbReference>
<evidence type="ECO:0000256" key="2">
    <source>
        <dbReference type="PIRSR" id="PIRSR033579-3"/>
    </source>
</evidence>
<evidence type="ECO:0000313" key="5">
    <source>
        <dbReference type="Proteomes" id="UP000242497"/>
    </source>
</evidence>
<keyword evidence="2" id="KW-0170">Cobalt</keyword>
<feature type="active site" description="Proton acceptor" evidence="1">
    <location>
        <position position="185"/>
    </location>
</feature>
<dbReference type="CDD" id="cd03413">
    <property type="entry name" value="CbiK_C"/>
    <property type="match status" value="1"/>
</dbReference>
<gene>
    <name evidence="4" type="ORF">SAMN02744037_02269</name>
</gene>
<keyword evidence="2" id="KW-0479">Metal-binding</keyword>
<dbReference type="AlphaFoldDB" id="A0A1M6S6N5"/>
<accession>A0A1M6S6N5</accession>
<dbReference type="CDD" id="cd03412">
    <property type="entry name" value="CbiK_N"/>
    <property type="match status" value="1"/>
</dbReference>
<dbReference type="InterPro" id="IPR050963">
    <property type="entry name" value="Sirohydro_Cobaltochel/CbiX"/>
</dbReference>
<dbReference type="GO" id="GO:0019251">
    <property type="term" value="P:anaerobic cobalamin biosynthetic process"/>
    <property type="evidence" value="ECO:0007669"/>
    <property type="project" value="InterPro"/>
</dbReference>
<evidence type="ECO:0000313" key="4">
    <source>
        <dbReference type="EMBL" id="SHK40464.1"/>
    </source>
</evidence>
<dbReference type="STRING" id="1123349.SAMN02744037_02269"/>
<feature type="chain" id="PRO_5012138632" evidence="3">
    <location>
        <begin position="29"/>
        <end position="303"/>
    </location>
</feature>
<name>A0A1M6S6N5_9FIRM</name>
<feature type="binding site" evidence="2">
    <location>
        <position position="215"/>
    </location>
    <ligand>
        <name>Co(2+)</name>
        <dbReference type="ChEBI" id="CHEBI:48828"/>
    </ligand>
</feature>
<dbReference type="PROSITE" id="PS51257">
    <property type="entry name" value="PROKAR_LIPOPROTEIN"/>
    <property type="match status" value="1"/>
</dbReference>
<reference evidence="5" key="1">
    <citation type="submission" date="2016-11" db="EMBL/GenBank/DDBJ databases">
        <authorList>
            <person name="Varghese N."/>
            <person name="Submissions S."/>
        </authorList>
    </citation>
    <scope>NUCLEOTIDE SEQUENCE [LARGE SCALE GENOMIC DNA]</scope>
    <source>
        <strain evidence="5">DSM 15518</strain>
    </source>
</reference>
<dbReference type="RefSeq" id="WP_072890082.1">
    <property type="nucleotide sequence ID" value="NZ_FRAE01000067.1"/>
</dbReference>
<dbReference type="PANTHER" id="PTHR33542:SF3">
    <property type="entry name" value="SIROHYDROCHLORIN FERROCHELATASE, CHLOROPLASTIC"/>
    <property type="match status" value="1"/>
</dbReference>
<keyword evidence="5" id="KW-1185">Reference proteome</keyword>
<evidence type="ECO:0000256" key="3">
    <source>
        <dbReference type="SAM" id="SignalP"/>
    </source>
</evidence>
<dbReference type="OrthoDB" id="9770331at2"/>
<keyword evidence="3" id="KW-0732">Signal</keyword>
<dbReference type="EMBL" id="FRAE01000067">
    <property type="protein sequence ID" value="SHK40464.1"/>
    <property type="molecule type" value="Genomic_DNA"/>
</dbReference>
<feature type="signal peptide" evidence="3">
    <location>
        <begin position="1"/>
        <end position="28"/>
    </location>
</feature>
<protein>
    <submittedName>
        <fullName evidence="4">Sirohydrochlorin cobaltochelatase</fullName>
    </submittedName>
</protein>
<dbReference type="SUPFAM" id="SSF53800">
    <property type="entry name" value="Chelatase"/>
    <property type="match status" value="1"/>
</dbReference>
<dbReference type="Proteomes" id="UP000242497">
    <property type="component" value="Unassembled WGS sequence"/>
</dbReference>